<evidence type="ECO:0000259" key="6">
    <source>
        <dbReference type="Pfam" id="PF13439"/>
    </source>
</evidence>
<name>A0ABV6FYV7_9GAMM</name>
<dbReference type="EMBL" id="JBHLVX010000004">
    <property type="protein sequence ID" value="MFC0266581.1"/>
    <property type="molecule type" value="Genomic_DNA"/>
</dbReference>
<dbReference type="Pfam" id="PF13439">
    <property type="entry name" value="Glyco_transf_4"/>
    <property type="match status" value="1"/>
</dbReference>
<comment type="caution">
    <text evidence="7">The sequence shown here is derived from an EMBL/GenBank/DDBJ whole genome shotgun (WGS) entry which is preliminary data.</text>
</comment>
<gene>
    <name evidence="7" type="ORF">ACFFHW_00985</name>
</gene>
<dbReference type="RefSeq" id="WP_026352068.1">
    <property type="nucleotide sequence ID" value="NZ_JBHLVX010000004.1"/>
</dbReference>
<keyword evidence="2" id="KW-0328">Glycosyltransferase</keyword>
<dbReference type="InterPro" id="IPR029044">
    <property type="entry name" value="Nucleotide-diphossugar_trans"/>
</dbReference>
<reference evidence="7 8" key="1">
    <citation type="submission" date="2024-09" db="EMBL/GenBank/DDBJ databases">
        <authorList>
            <person name="Sun Q."/>
            <person name="Mori K."/>
        </authorList>
    </citation>
    <scope>NUCLEOTIDE SEQUENCE [LARGE SCALE GENOMIC DNA]</scope>
    <source>
        <strain evidence="7 8">CCM 7415</strain>
    </source>
</reference>
<sequence>MTFTSEDCVRLEESRLFEADWYRRVYADVARSGLSAWQHFCHHGWLLNRCPGPGFDPAAYLKAHTDVEKAGHNALQHYLRFGRQEGRRIFPAAIEAGRRDEKPPARSADSASPAAPRKSGGAVIATTIPQPSSDEARQLSRSEWFDGHWYLSEYADVAHRAANPAEHYLRHGAAELRDPGPHFETGFYLRQCPSLRETGENPLLHFLREGQQQGLLPRPARQRQAWWESLAPSSPLPFDIPATLSRLMAQAAPPAVILPVYNAVEEVEVCLAALIRNTRTACRIIVIDDASPDPAVAALLAQYRDVWPFECYRNAHNLGFTATVNRGIALAGRSDVVLLNSDTEVTPGWLRRLRMAAWSQSRVATVTPVSDNAGAFSVPEQGTNALPNGVSFDSAGLGLAQTALRHYPSVPTGNGFCLYVRRDCLDAVGALDADAFPRGYGEENDFCMRAGRDGWCHLIDDATFIHHVRSASFGEQKTALMEAGRAVIDRRYPEYARLVRDHFGAQPLRDVRARVAAVSGRLAAGAADAPQGPTPARPRWLFVISTRTGGTPQTNRDLMQALEQEAECFVLRCNSRVLTLHFFSEGIETEVERYLLETPLSAFPHRSAEYDARVFDWLVRYDFELLHVRHIAWHGLGLVEVARALGLPVVFSFHDFYSICPTTKLLDAQNRFCAGRCTAGEGECKHDLWPAGSLPPLRHRAIKAWQGQFAQVLARCDAFVTTTPSARRYLQQIFPQLTHRPFAVIPHGRDFESLPDLACEPTPGAPLRVVFPGNISFAKGGEWLRQLGEVARQHHLELHLLGKVSSDIRLPDTVVNHGSYAREEFHQRLAEIRPHAGAVLSMWPETYCHTLTELWAAGVPVVGLDIGAVGDRMEEVGGGWKVAMEPTLDTLLATLRRVADPVCWRERHAAVLRWQRESGRAQTTAQMASRYQALYRYLLHDGWKKPWVDRLPDDIEEAFYVPAGNA</sequence>
<organism evidence="7 8">
    <name type="scientific">Kushneria aurantia</name>
    <dbReference type="NCBI Taxonomy" id="504092"/>
    <lineage>
        <taxon>Bacteria</taxon>
        <taxon>Pseudomonadati</taxon>
        <taxon>Pseudomonadota</taxon>
        <taxon>Gammaproteobacteria</taxon>
        <taxon>Oceanospirillales</taxon>
        <taxon>Halomonadaceae</taxon>
        <taxon>Kushneria</taxon>
    </lineage>
</organism>
<evidence type="ECO:0000256" key="1">
    <source>
        <dbReference type="ARBA" id="ARBA00006739"/>
    </source>
</evidence>
<dbReference type="SUPFAM" id="SSF53756">
    <property type="entry name" value="UDP-Glycosyltransferase/glycogen phosphorylase"/>
    <property type="match status" value="1"/>
</dbReference>
<dbReference type="InterPro" id="IPR001173">
    <property type="entry name" value="Glyco_trans_2-like"/>
</dbReference>
<evidence type="ECO:0000259" key="5">
    <source>
        <dbReference type="Pfam" id="PF00535"/>
    </source>
</evidence>
<proteinExistence type="inferred from homology"/>
<feature type="region of interest" description="Disordered" evidence="4">
    <location>
        <begin position="94"/>
        <end position="137"/>
    </location>
</feature>
<dbReference type="PANTHER" id="PTHR43179:SF12">
    <property type="entry name" value="GALACTOFURANOSYLTRANSFERASE GLFT2"/>
    <property type="match status" value="1"/>
</dbReference>
<dbReference type="Gene3D" id="3.90.550.10">
    <property type="entry name" value="Spore Coat Polysaccharide Biosynthesis Protein SpsA, Chain A"/>
    <property type="match status" value="1"/>
</dbReference>
<evidence type="ECO:0000256" key="2">
    <source>
        <dbReference type="ARBA" id="ARBA00022676"/>
    </source>
</evidence>
<keyword evidence="3" id="KW-0808">Transferase</keyword>
<evidence type="ECO:0000313" key="8">
    <source>
        <dbReference type="Proteomes" id="UP001589814"/>
    </source>
</evidence>
<feature type="compositionally biased region" description="Low complexity" evidence="4">
    <location>
        <begin position="105"/>
        <end position="119"/>
    </location>
</feature>
<keyword evidence="8" id="KW-1185">Reference proteome</keyword>
<accession>A0ABV6FYV7</accession>
<dbReference type="PANTHER" id="PTHR43179">
    <property type="entry name" value="RHAMNOSYLTRANSFERASE WBBL"/>
    <property type="match status" value="1"/>
</dbReference>
<dbReference type="Proteomes" id="UP001589814">
    <property type="component" value="Unassembled WGS sequence"/>
</dbReference>
<comment type="similarity">
    <text evidence="1">Belongs to the glycosyltransferase 2 family.</text>
</comment>
<dbReference type="InterPro" id="IPR028098">
    <property type="entry name" value="Glyco_trans_4-like_N"/>
</dbReference>
<evidence type="ECO:0000313" key="7">
    <source>
        <dbReference type="EMBL" id="MFC0266581.1"/>
    </source>
</evidence>
<evidence type="ECO:0000256" key="4">
    <source>
        <dbReference type="SAM" id="MobiDB-lite"/>
    </source>
</evidence>
<dbReference type="Pfam" id="PF00535">
    <property type="entry name" value="Glycos_transf_2"/>
    <property type="match status" value="1"/>
</dbReference>
<protein>
    <submittedName>
        <fullName evidence="7">Glycosyltransferase</fullName>
    </submittedName>
</protein>
<evidence type="ECO:0000256" key="3">
    <source>
        <dbReference type="ARBA" id="ARBA00022679"/>
    </source>
</evidence>
<feature type="domain" description="Glycosyltransferase subfamily 4-like N-terminal" evidence="6">
    <location>
        <begin position="549"/>
        <end position="752"/>
    </location>
</feature>
<feature type="domain" description="Glycosyltransferase 2-like" evidence="5">
    <location>
        <begin position="256"/>
        <end position="359"/>
    </location>
</feature>
<dbReference type="Gene3D" id="3.40.50.2000">
    <property type="entry name" value="Glycogen Phosphorylase B"/>
    <property type="match status" value="2"/>
</dbReference>
<dbReference type="SUPFAM" id="SSF53448">
    <property type="entry name" value="Nucleotide-diphospho-sugar transferases"/>
    <property type="match status" value="1"/>
</dbReference>